<evidence type="ECO:0000313" key="10">
    <source>
        <dbReference type="Proteomes" id="UP001199363"/>
    </source>
</evidence>
<evidence type="ECO:0000256" key="3">
    <source>
        <dbReference type="ARBA" id="ARBA00022692"/>
    </source>
</evidence>
<comment type="subcellular location">
    <subcellularLocation>
        <location evidence="1">Cell membrane</location>
        <topology evidence="1">Multi-pass membrane protein</topology>
    </subcellularLocation>
    <subcellularLocation>
        <location evidence="6">Membrane</location>
        <topology evidence="6">Multi-pass membrane protein</topology>
    </subcellularLocation>
</comment>
<dbReference type="Proteomes" id="UP001199363">
    <property type="component" value="Unassembled WGS sequence"/>
</dbReference>
<dbReference type="SUPFAM" id="SSF58113">
    <property type="entry name" value="Apolipoprotein A-I"/>
    <property type="match status" value="1"/>
</dbReference>
<evidence type="ECO:0000256" key="4">
    <source>
        <dbReference type="ARBA" id="ARBA00022989"/>
    </source>
</evidence>
<comment type="similarity">
    <text evidence="6">Belongs to the exbB/tolQ family.</text>
</comment>
<evidence type="ECO:0000256" key="5">
    <source>
        <dbReference type="ARBA" id="ARBA00023136"/>
    </source>
</evidence>
<keyword evidence="4 7" id="KW-1133">Transmembrane helix</keyword>
<evidence type="ECO:0000256" key="6">
    <source>
        <dbReference type="RuleBase" id="RU004057"/>
    </source>
</evidence>
<gene>
    <name evidence="9" type="ORF">LI282_20430</name>
</gene>
<keyword evidence="2" id="KW-1003">Cell membrane</keyword>
<dbReference type="AlphaFoldDB" id="A0AAP2SIX9"/>
<keyword evidence="5 7" id="KW-0472">Membrane</keyword>
<evidence type="ECO:0000256" key="7">
    <source>
        <dbReference type="SAM" id="Phobius"/>
    </source>
</evidence>
<feature type="transmembrane region" description="Helical" evidence="7">
    <location>
        <begin position="44"/>
        <end position="67"/>
    </location>
</feature>
<reference evidence="9" key="1">
    <citation type="submission" date="2021-10" db="EMBL/GenBank/DDBJ databases">
        <title>Collection of gut derived symbiotic bacterial strains cultured from healthy donors.</title>
        <authorList>
            <person name="Lin H."/>
            <person name="Littmann E."/>
            <person name="Kohout C."/>
            <person name="Pamer E.G."/>
        </authorList>
    </citation>
    <scope>NUCLEOTIDE SEQUENCE</scope>
    <source>
        <strain evidence="9">DFI.1.167</strain>
    </source>
</reference>
<dbReference type="Pfam" id="PF01618">
    <property type="entry name" value="MotA_ExbB"/>
    <property type="match status" value="1"/>
</dbReference>
<feature type="domain" description="MotA/TolQ/ExbB proton channel" evidence="8">
    <location>
        <begin position="2"/>
        <end position="61"/>
    </location>
</feature>
<organism evidence="9 10">
    <name type="scientific">Phocaeicola vulgatus</name>
    <name type="common">Bacteroides vulgatus</name>
    <dbReference type="NCBI Taxonomy" id="821"/>
    <lineage>
        <taxon>Bacteria</taxon>
        <taxon>Pseudomonadati</taxon>
        <taxon>Bacteroidota</taxon>
        <taxon>Bacteroidia</taxon>
        <taxon>Bacteroidales</taxon>
        <taxon>Bacteroidaceae</taxon>
        <taxon>Phocaeicola</taxon>
    </lineage>
</organism>
<comment type="caution">
    <text evidence="9">The sequence shown here is derived from an EMBL/GenBank/DDBJ whole genome shotgun (WGS) entry which is preliminary data.</text>
</comment>
<evidence type="ECO:0000256" key="2">
    <source>
        <dbReference type="ARBA" id="ARBA00022475"/>
    </source>
</evidence>
<sequence>MLNSLSGLFTSLGLLGTFVAICNSLGDINQDTLEIDTIIRNLVPAFTSSIAGLISAFIATAGCKIWYSYEDRKLEKKINLQTPEECLYNLTLLSTTTNESLSRISQQLVEQSAKNEVYNERLNTTISQQSKILEQFINDFVKRMDDIFTKMHGQIEQNIKDFGEDQFKKCADALETLTDKMSSLSTGLLEEQKTNVQQMIAGTNTELQSVSNNVTEQITSLCTQMTSALANLRSSQDERLTSIVETIMLCQRNWLVRTQISLKR</sequence>
<dbReference type="Gene3D" id="1.20.120.20">
    <property type="entry name" value="Apolipoprotein"/>
    <property type="match status" value="1"/>
</dbReference>
<keyword evidence="6" id="KW-0813">Transport</keyword>
<name>A0AAP2SIX9_PHOVU</name>
<keyword evidence="3 7" id="KW-0812">Transmembrane</keyword>
<dbReference type="EMBL" id="JAJCQG010000104">
    <property type="protein sequence ID" value="MCB7283387.1"/>
    <property type="molecule type" value="Genomic_DNA"/>
</dbReference>
<dbReference type="InterPro" id="IPR002898">
    <property type="entry name" value="MotA_ExbB_proton_chnl"/>
</dbReference>
<evidence type="ECO:0000256" key="1">
    <source>
        <dbReference type="ARBA" id="ARBA00004651"/>
    </source>
</evidence>
<protein>
    <submittedName>
        <fullName evidence="9">MotA/TolQ/ExbB proton channel family protein</fullName>
    </submittedName>
</protein>
<dbReference type="GO" id="GO:0005886">
    <property type="term" value="C:plasma membrane"/>
    <property type="evidence" value="ECO:0007669"/>
    <property type="project" value="UniProtKB-SubCell"/>
</dbReference>
<dbReference type="GO" id="GO:0015031">
    <property type="term" value="P:protein transport"/>
    <property type="evidence" value="ECO:0007669"/>
    <property type="project" value="UniProtKB-KW"/>
</dbReference>
<evidence type="ECO:0000259" key="8">
    <source>
        <dbReference type="Pfam" id="PF01618"/>
    </source>
</evidence>
<keyword evidence="6" id="KW-0653">Protein transport</keyword>
<evidence type="ECO:0000313" key="9">
    <source>
        <dbReference type="EMBL" id="MCB7283387.1"/>
    </source>
</evidence>
<accession>A0AAP2SIX9</accession>
<dbReference type="RefSeq" id="WP_227195517.1">
    <property type="nucleotide sequence ID" value="NZ_CAXSOO010000061.1"/>
</dbReference>
<proteinExistence type="inferred from homology"/>